<organism evidence="3 4">
    <name type="scientific">Anisodus tanguticus</name>
    <dbReference type="NCBI Taxonomy" id="243964"/>
    <lineage>
        <taxon>Eukaryota</taxon>
        <taxon>Viridiplantae</taxon>
        <taxon>Streptophyta</taxon>
        <taxon>Embryophyta</taxon>
        <taxon>Tracheophyta</taxon>
        <taxon>Spermatophyta</taxon>
        <taxon>Magnoliopsida</taxon>
        <taxon>eudicotyledons</taxon>
        <taxon>Gunneridae</taxon>
        <taxon>Pentapetalae</taxon>
        <taxon>asterids</taxon>
        <taxon>lamiids</taxon>
        <taxon>Solanales</taxon>
        <taxon>Solanaceae</taxon>
        <taxon>Solanoideae</taxon>
        <taxon>Hyoscyameae</taxon>
        <taxon>Anisodus</taxon>
    </lineage>
</organism>
<accession>A0AAE1VCX8</accession>
<reference evidence="3" key="1">
    <citation type="submission" date="2023-12" db="EMBL/GenBank/DDBJ databases">
        <title>Genome assembly of Anisodus tanguticus.</title>
        <authorList>
            <person name="Wang Y.-J."/>
        </authorList>
    </citation>
    <scope>NUCLEOTIDE SEQUENCE</scope>
    <source>
        <strain evidence="3">KB-2021</strain>
        <tissue evidence="3">Leaf</tissue>
    </source>
</reference>
<feature type="region of interest" description="Disordered" evidence="2">
    <location>
        <begin position="79"/>
        <end position="98"/>
    </location>
</feature>
<protein>
    <submittedName>
        <fullName evidence="3">Uncharacterized protein</fullName>
    </submittedName>
</protein>
<dbReference type="EMBL" id="JAVYJV010000008">
    <property type="protein sequence ID" value="KAK4364147.1"/>
    <property type="molecule type" value="Genomic_DNA"/>
</dbReference>
<evidence type="ECO:0000256" key="1">
    <source>
        <dbReference type="SAM" id="Coils"/>
    </source>
</evidence>
<evidence type="ECO:0000313" key="4">
    <source>
        <dbReference type="Proteomes" id="UP001291623"/>
    </source>
</evidence>
<comment type="caution">
    <text evidence="3">The sequence shown here is derived from an EMBL/GenBank/DDBJ whole genome shotgun (WGS) entry which is preliminary data.</text>
</comment>
<keyword evidence="4" id="KW-1185">Reference proteome</keyword>
<feature type="coiled-coil region" evidence="1">
    <location>
        <begin position="137"/>
        <end position="164"/>
    </location>
</feature>
<dbReference type="Proteomes" id="UP001291623">
    <property type="component" value="Unassembled WGS sequence"/>
</dbReference>
<name>A0AAE1VCX8_9SOLA</name>
<gene>
    <name evidence="3" type="ORF">RND71_015505</name>
</gene>
<keyword evidence="1" id="KW-0175">Coiled coil</keyword>
<proteinExistence type="predicted"/>
<evidence type="ECO:0000256" key="2">
    <source>
        <dbReference type="SAM" id="MobiDB-lite"/>
    </source>
</evidence>
<sequence length="167" mass="19798">MATYKIFHKVELFIRICWCNWLQMQSGECSVVAPHFNPWKFSTFEAINSTESSGGRDYYYNNNQLQHLSDSRLMDKGYTTTSTTNNPTHTNNYPYKSGGKSYYYNNQEQSSNKYSYDANTEKYVRDPYENSREFANSYNANNELSNYNNKFVNYENEEEFQDEEHLP</sequence>
<dbReference type="AlphaFoldDB" id="A0AAE1VCX8"/>
<evidence type="ECO:0000313" key="3">
    <source>
        <dbReference type="EMBL" id="KAK4364147.1"/>
    </source>
</evidence>